<accession>A0A0E9PCH2</accession>
<proteinExistence type="predicted"/>
<reference evidence="1" key="2">
    <citation type="journal article" date="2015" name="Fish Shellfish Immunol.">
        <title>Early steps in the European eel (Anguilla anguilla)-Vibrio vulnificus interaction in the gills: Role of the RtxA13 toxin.</title>
        <authorList>
            <person name="Callol A."/>
            <person name="Pajuelo D."/>
            <person name="Ebbesson L."/>
            <person name="Teles M."/>
            <person name="MacKenzie S."/>
            <person name="Amaro C."/>
        </authorList>
    </citation>
    <scope>NUCLEOTIDE SEQUENCE</scope>
</reference>
<dbReference type="EMBL" id="GBXM01106852">
    <property type="protein sequence ID" value="JAH01725.1"/>
    <property type="molecule type" value="Transcribed_RNA"/>
</dbReference>
<sequence>MSRKWHRPGKPLALQTHKLLGPQLNRTALLLINPYAREQLYNIKNDDDHESEST</sequence>
<protein>
    <submittedName>
        <fullName evidence="1">Uncharacterized protein</fullName>
    </submittedName>
</protein>
<organism evidence="1">
    <name type="scientific">Anguilla anguilla</name>
    <name type="common">European freshwater eel</name>
    <name type="synonym">Muraena anguilla</name>
    <dbReference type="NCBI Taxonomy" id="7936"/>
    <lineage>
        <taxon>Eukaryota</taxon>
        <taxon>Metazoa</taxon>
        <taxon>Chordata</taxon>
        <taxon>Craniata</taxon>
        <taxon>Vertebrata</taxon>
        <taxon>Euteleostomi</taxon>
        <taxon>Actinopterygii</taxon>
        <taxon>Neopterygii</taxon>
        <taxon>Teleostei</taxon>
        <taxon>Anguilliformes</taxon>
        <taxon>Anguillidae</taxon>
        <taxon>Anguilla</taxon>
    </lineage>
</organism>
<reference evidence="1" key="1">
    <citation type="submission" date="2014-11" db="EMBL/GenBank/DDBJ databases">
        <authorList>
            <person name="Amaro Gonzalez C."/>
        </authorList>
    </citation>
    <scope>NUCLEOTIDE SEQUENCE</scope>
</reference>
<evidence type="ECO:0000313" key="1">
    <source>
        <dbReference type="EMBL" id="JAH01725.1"/>
    </source>
</evidence>
<dbReference type="AlphaFoldDB" id="A0A0E9PCH2"/>
<name>A0A0E9PCH2_ANGAN</name>